<proteinExistence type="predicted"/>
<evidence type="ECO:0000313" key="2">
    <source>
        <dbReference type="EMBL" id="MBC2603496.1"/>
    </source>
</evidence>
<accession>A0A7X1B0Q6</accession>
<dbReference type="InterPro" id="IPR031849">
    <property type="entry name" value="DUF5069"/>
</dbReference>
<protein>
    <submittedName>
        <fullName evidence="2">DUF5069 domain-containing protein</fullName>
    </submittedName>
</protein>
<dbReference type="EMBL" id="JACHVA010000127">
    <property type="protein sequence ID" value="MBC2603496.1"/>
    <property type="molecule type" value="Genomic_DNA"/>
</dbReference>
<dbReference type="RefSeq" id="WP_185694124.1">
    <property type="nucleotide sequence ID" value="NZ_JACHVA010000127.1"/>
</dbReference>
<comment type="caution">
    <text evidence="2">The sequence shown here is derived from an EMBL/GenBank/DDBJ whole genome shotgun (WGS) entry which is preliminary data.</text>
</comment>
<feature type="domain" description="DUF5069" evidence="1">
    <location>
        <begin position="27"/>
        <end position="148"/>
    </location>
</feature>
<dbReference type="Proteomes" id="UP000525652">
    <property type="component" value="Unassembled WGS sequence"/>
</dbReference>
<gene>
    <name evidence="2" type="ORF">H5P30_17070</name>
</gene>
<evidence type="ECO:0000259" key="1">
    <source>
        <dbReference type="Pfam" id="PF16798"/>
    </source>
</evidence>
<evidence type="ECO:0000313" key="3">
    <source>
        <dbReference type="Proteomes" id="UP000525652"/>
    </source>
</evidence>
<dbReference type="Pfam" id="PF16798">
    <property type="entry name" value="DUF5069"/>
    <property type="match status" value="1"/>
</dbReference>
<dbReference type="AlphaFoldDB" id="A0A7X1B0Q6"/>
<keyword evidence="3" id="KW-1185">Reference proteome</keyword>
<reference evidence="2 3" key="1">
    <citation type="submission" date="2020-07" db="EMBL/GenBank/DDBJ databases">
        <authorList>
            <person name="Feng X."/>
        </authorList>
    </citation>
    <scope>NUCLEOTIDE SEQUENCE [LARGE SCALE GENOMIC DNA]</scope>
    <source>
        <strain evidence="2 3">JCM14086</strain>
    </source>
</reference>
<organism evidence="2 3">
    <name type="scientific">Puniceicoccus vermicola</name>
    <dbReference type="NCBI Taxonomy" id="388746"/>
    <lineage>
        <taxon>Bacteria</taxon>
        <taxon>Pseudomonadati</taxon>
        <taxon>Verrucomicrobiota</taxon>
        <taxon>Opitutia</taxon>
        <taxon>Puniceicoccales</taxon>
        <taxon>Puniceicoccaceae</taxon>
        <taxon>Puniceicoccus</taxon>
    </lineage>
</organism>
<name>A0A7X1B0Q6_9BACT</name>
<sequence length="161" mass="18105">MSDEQPLGPTGVILRDLPSPYVPHACGLLHLPRFLAKCEKHLNGGLPKSYQRNFRKGFDGFLCLHLEIDPDDVVEIVRSSENEADRDSKLAELFPDDLKVHVWNRKVVQMGMSEMGRERLEEVKADMGISDRTDILSFADMIDIDEGRIPGYDPSKAPSKA</sequence>